<dbReference type="InterPro" id="IPR013519">
    <property type="entry name" value="Int_alpha_beta-p"/>
</dbReference>
<feature type="compositionally biased region" description="Pro residues" evidence="1">
    <location>
        <begin position="1248"/>
        <end position="1287"/>
    </location>
</feature>
<dbReference type="Pfam" id="PF00300">
    <property type="entry name" value="His_Phos_1"/>
    <property type="match status" value="1"/>
</dbReference>
<feature type="compositionally biased region" description="Pro residues" evidence="1">
    <location>
        <begin position="1361"/>
        <end position="1381"/>
    </location>
</feature>
<dbReference type="Gene3D" id="3.40.50.1240">
    <property type="entry name" value="Phosphoglycerate mutase-like"/>
    <property type="match status" value="1"/>
</dbReference>
<dbReference type="InterPro" id="IPR050275">
    <property type="entry name" value="PGM_Phosphatase"/>
</dbReference>
<dbReference type="Gene3D" id="2.130.10.130">
    <property type="entry name" value="Integrin alpha, N-terminal"/>
    <property type="match status" value="1"/>
</dbReference>
<dbReference type="PANTHER" id="PTHR48100:SF44">
    <property type="entry name" value="PHOSPHATASE C1620.13-RELATED"/>
    <property type="match status" value="1"/>
</dbReference>
<gene>
    <name evidence="2" type="ORF">AB1Y20_022082</name>
</gene>
<feature type="compositionally biased region" description="Pro residues" evidence="1">
    <location>
        <begin position="1294"/>
        <end position="1331"/>
    </location>
</feature>
<proteinExistence type="predicted"/>
<organism evidence="2 3">
    <name type="scientific">Prymnesium parvum</name>
    <name type="common">Toxic golden alga</name>
    <dbReference type="NCBI Taxonomy" id="97485"/>
    <lineage>
        <taxon>Eukaryota</taxon>
        <taxon>Haptista</taxon>
        <taxon>Haptophyta</taxon>
        <taxon>Prymnesiophyceae</taxon>
        <taxon>Prymnesiales</taxon>
        <taxon>Prymnesiaceae</taxon>
        <taxon>Prymnesium</taxon>
    </lineage>
</organism>
<dbReference type="PRINTS" id="PR01217">
    <property type="entry name" value="PRICHEXTENSN"/>
</dbReference>
<accession>A0AB34JG73</accession>
<dbReference type="CDD" id="cd07067">
    <property type="entry name" value="HP_PGM_like"/>
    <property type="match status" value="1"/>
</dbReference>
<sequence>MGQPPPRLPLLLISAHAQGFAPLRMLRATPRAFLRARTVDAAGAPLSAWVRWRAAAMREPPPDAKAELLLVWNVARVLEVAQGAAWPAHALVELELRLQSGAEELLGVGRVAIGALEGGETVDVALAAVPMAGLVPTLASKWDAEHTVRIRALRPHVRRKRLFLVRHGESFWNSAQSRMDVVPLLTQIDHPLTLTGYHQAAVLAAALRTAQRHYFAQPRLVRQLLDAEAVWSSPLTRALQTAIVGAAPLLSPRGCCAPPPKPLHLRVNAREHQKLGAADCVGVAMGAECVLRAISELRLLGEKAAEGTPLPFDAERLAAEAAQVVAPAVDHLEAERRWWEHSSETEQMVGERIDALLEQVRHSAEASIVLVGHSYFFRQLLRAQLHPSFAQRFPERARALTEGKLAHCAIACCELDFDADAHVVVEATVLRAVFDETEHRHSHFSSPDLAVAPLTFRRGASAVAPPPPPPPPPPLHLSMALALLLCTPRQIRLRSSRLLLPSSDLPSTAAGRTTGRSAALLRAGEWLALGDPSAPAGGAVWLSDRRTAAALPLSLPLADGAAFGASLAALPDVFAAPPPGGATLAVGAVESAATGSGAVYVVQLRADLSVARWRRLAAVDASLQPGDGFGHAIAAMADGAVAVAAAGTRRVDGYTGALVRGSVFLLRLDADANVTSCTRLEALRGGVPPLAGLFGGALAELRGMAWGGGVTALAVGVTTSALAYGGVLVLSLRPNGTVAAVASIEAAALEGHSPALGDLFGYCSVAALPDLDWDGRQELLVGACREDSAGTNAGAAYVLYLGEGCGLKSYVRLHLADFLPDVQVVAPCVRGRGEGVTGEESSPELSELRGRRWGWEGEERQERRSQSCRRGGACVELEGAAGALLGESVATLPSSDVSPEGLHTMAIGVPNYRSQGDLNVGGILLVEYQRPPAPPPSAPPPPVPPPPHAPPSSPPPIVPAPSFPPHTPANAPDAPPPPPRHPPPSPPHPSLPPDPSPPPPPLSPPPTSPPPPRWPPPPASPHASPSPPPPAPPLSLLRNGTTWRLRAAEASLNEAGRWDVYAVRMYTSIACDSPSAIATEPLVAANPHLASASAIFCPTSGLCELLQLNRPAYAFGGAPSPPPHECAVRPHLPAASPAIASGAPGGELGTALTAAFRGAPPPGCATGECDVWLQIVLPTRHVVGCVQLYQAGTAFAAAVSVEVEDAATAGGWLSLKTSDAARCPSTNPLDCCDLSWLCDEVATIRLTPDPPPPSLPPRSPPPRSPPPKLPLDPPWPPPRSPLVPPALPSETIPGAPPGQPTPPLPELPPAATSPPAPPSPPRLPPLPPNSLPYPLTSSPLAPLQPSQPPVKQPQSPSTRAPLPPHLPPDRPPPLRAPPPAIPLASARPPHHPPLLPGRSSRTLLQVHLALLLEGSLEQFGLLERAAITRAVASAAAVASDLVTSSVRASSVWFEAVLPATNLTDQAAVFAALKTVLPNASAATAYLNLYLPGAVVIDDPVLSLATNLLVLPAPSPPPSPPLFVFYWPPPSSPALLTPSSPRLPDLGTATGDRESAQASVGLVLGVAMAAVGVCSLCACAASRWRARMKVSHRSNGRSHQKAAPPRTSGTADLASCSIDPSTMHIPPALLPPPQQQQQPHFDSRRGSAAIPRGNEDGSNGSSSNLQAYGVQHDEASGRWLASIDSFRRSLAILPRQFTPRTSGAKRMERVRADAAAQLGRPKNTFRLDIRRVAHDQSTQGTLASPVLSDKGSPRQHHVVRI</sequence>
<keyword evidence="3" id="KW-1185">Reference proteome</keyword>
<dbReference type="InterPro" id="IPR001345">
    <property type="entry name" value="PG/BPGM_mutase_AS"/>
</dbReference>
<dbReference type="GO" id="GO:0005829">
    <property type="term" value="C:cytosol"/>
    <property type="evidence" value="ECO:0007669"/>
    <property type="project" value="TreeGrafter"/>
</dbReference>
<dbReference type="EMBL" id="JBGBPQ010000008">
    <property type="protein sequence ID" value="KAL1520503.1"/>
    <property type="molecule type" value="Genomic_DNA"/>
</dbReference>
<evidence type="ECO:0000256" key="1">
    <source>
        <dbReference type="SAM" id="MobiDB-lite"/>
    </source>
</evidence>
<feature type="compositionally biased region" description="Pro residues" evidence="1">
    <location>
        <begin position="931"/>
        <end position="1033"/>
    </location>
</feature>
<dbReference type="GO" id="GO:0016791">
    <property type="term" value="F:phosphatase activity"/>
    <property type="evidence" value="ECO:0007669"/>
    <property type="project" value="TreeGrafter"/>
</dbReference>
<dbReference type="SMART" id="SM00191">
    <property type="entry name" value="Int_alpha"/>
    <property type="match status" value="3"/>
</dbReference>
<dbReference type="Proteomes" id="UP001515480">
    <property type="component" value="Unassembled WGS sequence"/>
</dbReference>
<dbReference type="SUPFAM" id="SSF53254">
    <property type="entry name" value="Phosphoglycerate mutase-like"/>
    <property type="match status" value="1"/>
</dbReference>
<feature type="region of interest" description="Disordered" evidence="1">
    <location>
        <begin position="1590"/>
        <end position="1664"/>
    </location>
</feature>
<evidence type="ECO:0000313" key="2">
    <source>
        <dbReference type="EMBL" id="KAL1520503.1"/>
    </source>
</evidence>
<feature type="region of interest" description="Disordered" evidence="1">
    <location>
        <begin position="1247"/>
        <end position="1398"/>
    </location>
</feature>
<feature type="compositionally biased region" description="Basic residues" evidence="1">
    <location>
        <begin position="1590"/>
        <end position="1599"/>
    </location>
</feature>
<protein>
    <submittedName>
        <fullName evidence="2">Uncharacterized protein</fullName>
    </submittedName>
</protein>
<dbReference type="InterPro" id="IPR029033">
    <property type="entry name" value="His_PPase_superfam"/>
</dbReference>
<evidence type="ECO:0000313" key="3">
    <source>
        <dbReference type="Proteomes" id="UP001515480"/>
    </source>
</evidence>
<feature type="compositionally biased region" description="Low complexity" evidence="1">
    <location>
        <begin position="1332"/>
        <end position="1344"/>
    </location>
</feature>
<dbReference type="SMART" id="SM00855">
    <property type="entry name" value="PGAM"/>
    <property type="match status" value="1"/>
</dbReference>
<dbReference type="InterPro" id="IPR028994">
    <property type="entry name" value="Integrin_alpha_N"/>
</dbReference>
<dbReference type="InterPro" id="IPR013078">
    <property type="entry name" value="His_Pase_superF_clade-1"/>
</dbReference>
<feature type="region of interest" description="Disordered" evidence="1">
    <location>
        <begin position="1735"/>
        <end position="1760"/>
    </location>
</feature>
<dbReference type="PROSITE" id="PS00175">
    <property type="entry name" value="PG_MUTASE"/>
    <property type="match status" value="1"/>
</dbReference>
<reference evidence="2 3" key="1">
    <citation type="journal article" date="2024" name="Science">
        <title>Giant polyketide synthase enzymes in the biosynthesis of giant marine polyether toxins.</title>
        <authorList>
            <person name="Fallon T.R."/>
            <person name="Shende V.V."/>
            <person name="Wierzbicki I.H."/>
            <person name="Pendleton A.L."/>
            <person name="Watervoot N.F."/>
            <person name="Auber R.P."/>
            <person name="Gonzalez D.J."/>
            <person name="Wisecaver J.H."/>
            <person name="Moore B.S."/>
        </authorList>
    </citation>
    <scope>NUCLEOTIDE SEQUENCE [LARGE SCALE GENOMIC DNA]</scope>
    <source>
        <strain evidence="2 3">12B1</strain>
    </source>
</reference>
<name>A0AB34JG73_PRYPA</name>
<comment type="caution">
    <text evidence="2">The sequence shown here is derived from an EMBL/GenBank/DDBJ whole genome shotgun (WGS) entry which is preliminary data.</text>
</comment>
<feature type="region of interest" description="Disordered" evidence="1">
    <location>
        <begin position="929"/>
        <end position="1037"/>
    </location>
</feature>
<dbReference type="PANTHER" id="PTHR48100">
    <property type="entry name" value="BROAD-SPECIFICITY PHOSPHATASE YOR283W-RELATED"/>
    <property type="match status" value="1"/>
</dbReference>